<gene>
    <name evidence="2" type="ORF">CSOL1703_00001919</name>
</gene>
<dbReference type="Proteomes" id="UP000775872">
    <property type="component" value="Unassembled WGS sequence"/>
</dbReference>
<reference evidence="3" key="1">
    <citation type="submission" date="2019-06" db="EMBL/GenBank/DDBJ databases">
        <authorList>
            <person name="Broberg M."/>
        </authorList>
    </citation>
    <scope>NUCLEOTIDE SEQUENCE [LARGE SCALE GENOMIC DNA]</scope>
</reference>
<feature type="region of interest" description="Disordered" evidence="1">
    <location>
        <begin position="31"/>
        <end position="127"/>
    </location>
</feature>
<organism evidence="2 3">
    <name type="scientific">Clonostachys solani</name>
    <dbReference type="NCBI Taxonomy" id="160281"/>
    <lineage>
        <taxon>Eukaryota</taxon>
        <taxon>Fungi</taxon>
        <taxon>Dikarya</taxon>
        <taxon>Ascomycota</taxon>
        <taxon>Pezizomycotina</taxon>
        <taxon>Sordariomycetes</taxon>
        <taxon>Hypocreomycetidae</taxon>
        <taxon>Hypocreales</taxon>
        <taxon>Bionectriaceae</taxon>
        <taxon>Clonostachys</taxon>
    </lineage>
</organism>
<dbReference type="OrthoDB" id="10420490at2759"/>
<name>A0A9P0EE94_9HYPO</name>
<dbReference type="EMBL" id="CABFOC020000035">
    <property type="protein sequence ID" value="CAH0049956.1"/>
    <property type="molecule type" value="Genomic_DNA"/>
</dbReference>
<feature type="compositionally biased region" description="Basic and acidic residues" evidence="1">
    <location>
        <begin position="41"/>
        <end position="114"/>
    </location>
</feature>
<dbReference type="AlphaFoldDB" id="A0A9P0EE94"/>
<reference evidence="2 3" key="2">
    <citation type="submission" date="2021-10" db="EMBL/GenBank/DDBJ databases">
        <authorList>
            <person name="Piombo E."/>
        </authorList>
    </citation>
    <scope>NUCLEOTIDE SEQUENCE [LARGE SCALE GENOMIC DNA]</scope>
</reference>
<evidence type="ECO:0000256" key="1">
    <source>
        <dbReference type="SAM" id="MobiDB-lite"/>
    </source>
</evidence>
<comment type="caution">
    <text evidence="2">The sequence shown here is derived from an EMBL/GenBank/DDBJ whole genome shotgun (WGS) entry which is preliminary data.</text>
</comment>
<evidence type="ECO:0000313" key="2">
    <source>
        <dbReference type="EMBL" id="CAH0049956.1"/>
    </source>
</evidence>
<keyword evidence="3" id="KW-1185">Reference proteome</keyword>
<sequence>MPNKKPLWEQWGFESFEQLCEFHEWAMERRRAARSLPTGEGAEHHHAERSSKKEEGATGLEPKKEEGAAELEPKKEEGAAEPKKARKFNDHDSNKSAESGRNEETSKRRCRGLDAADNMNTDSTTTE</sequence>
<accession>A0A9P0EE94</accession>
<protein>
    <submittedName>
        <fullName evidence="2">Uncharacterized protein</fullName>
    </submittedName>
</protein>
<proteinExistence type="predicted"/>
<evidence type="ECO:0000313" key="3">
    <source>
        <dbReference type="Proteomes" id="UP000775872"/>
    </source>
</evidence>
<feature type="compositionally biased region" description="Polar residues" evidence="1">
    <location>
        <begin position="118"/>
        <end position="127"/>
    </location>
</feature>